<dbReference type="PANTHER" id="PTHR33594">
    <property type="entry name" value="SUPERFAMILY HYDROLASE, PUTATIVE (AFU_ORTHOLOGUE AFUA_1G03035)-RELATED"/>
    <property type="match status" value="1"/>
</dbReference>
<evidence type="ECO:0000313" key="5">
    <source>
        <dbReference type="Proteomes" id="UP001341245"/>
    </source>
</evidence>
<comment type="caution">
    <text evidence="4">The sequence shown here is derived from an EMBL/GenBank/DDBJ whole genome shotgun (WGS) entry which is preliminary data.</text>
</comment>
<feature type="region of interest" description="Disordered" evidence="2">
    <location>
        <begin position="68"/>
        <end position="87"/>
    </location>
</feature>
<feature type="domain" description="HTH CENPB-type" evidence="3">
    <location>
        <begin position="290"/>
        <end position="365"/>
    </location>
</feature>
<gene>
    <name evidence="4" type="ORF">QM012_002886</name>
</gene>
<organism evidence="4 5">
    <name type="scientific">Aureobasidium pullulans</name>
    <name type="common">Black yeast</name>
    <name type="synonym">Pullularia pullulans</name>
    <dbReference type="NCBI Taxonomy" id="5580"/>
    <lineage>
        <taxon>Eukaryota</taxon>
        <taxon>Fungi</taxon>
        <taxon>Dikarya</taxon>
        <taxon>Ascomycota</taxon>
        <taxon>Pezizomycotina</taxon>
        <taxon>Dothideomycetes</taxon>
        <taxon>Dothideomycetidae</taxon>
        <taxon>Dothideales</taxon>
        <taxon>Saccotheciaceae</taxon>
        <taxon>Aureobasidium</taxon>
    </lineage>
</organism>
<dbReference type="PROSITE" id="PS51253">
    <property type="entry name" value="HTH_CENPB"/>
    <property type="match status" value="1"/>
</dbReference>
<dbReference type="EMBL" id="JASGXD010000014">
    <property type="protein sequence ID" value="KAK6001555.1"/>
    <property type="molecule type" value="Genomic_DNA"/>
</dbReference>
<dbReference type="Gene3D" id="1.10.10.60">
    <property type="entry name" value="Homeodomain-like"/>
    <property type="match status" value="1"/>
</dbReference>
<protein>
    <recommendedName>
        <fullName evidence="3">HTH CENPB-type domain-containing protein</fullName>
    </recommendedName>
</protein>
<dbReference type="SUPFAM" id="SSF46689">
    <property type="entry name" value="Homeodomain-like"/>
    <property type="match status" value="1"/>
</dbReference>
<dbReference type="Gene3D" id="1.10.3210.50">
    <property type="match status" value="1"/>
</dbReference>
<dbReference type="InterPro" id="IPR006600">
    <property type="entry name" value="HTH_CenpB_DNA-bd_dom"/>
</dbReference>
<dbReference type="Pfam" id="PF03221">
    <property type="entry name" value="HTH_Tnp_Tc5"/>
    <property type="match status" value="1"/>
</dbReference>
<dbReference type="PANTHER" id="PTHR33594:SF1">
    <property type="entry name" value="HD_PDEASE DOMAIN-CONTAINING PROTEIN"/>
    <property type="match status" value="1"/>
</dbReference>
<dbReference type="InterPro" id="IPR009057">
    <property type="entry name" value="Homeodomain-like_sf"/>
</dbReference>
<name>A0ABR0TC52_AURPU</name>
<accession>A0ABR0TC52</accession>
<feature type="region of interest" description="Disordered" evidence="2">
    <location>
        <begin position="124"/>
        <end position="149"/>
    </location>
</feature>
<evidence type="ECO:0000259" key="3">
    <source>
        <dbReference type="PROSITE" id="PS51253"/>
    </source>
</evidence>
<reference evidence="4 5" key="1">
    <citation type="submission" date="2023-11" db="EMBL/GenBank/DDBJ databases">
        <title>Draft genome sequence and annotation of the polyextremotolerant black yeast-like fungus Aureobasidium pullulans NRRL 62042.</title>
        <authorList>
            <person name="Dielentheis-Frenken M.R.E."/>
            <person name="Wibberg D."/>
            <person name="Blank L.M."/>
            <person name="Tiso T."/>
        </authorList>
    </citation>
    <scope>NUCLEOTIDE SEQUENCE [LARGE SCALE GENOMIC DNA]</scope>
    <source>
        <strain evidence="4 5">NRRL 62042</strain>
    </source>
</reference>
<dbReference type="Proteomes" id="UP001341245">
    <property type="component" value="Unassembled WGS sequence"/>
</dbReference>
<keyword evidence="1" id="KW-0238">DNA-binding</keyword>
<proteinExistence type="predicted"/>
<dbReference type="Pfam" id="PF01966">
    <property type="entry name" value="HD"/>
    <property type="match status" value="1"/>
</dbReference>
<evidence type="ECO:0000256" key="2">
    <source>
        <dbReference type="SAM" id="MobiDB-lite"/>
    </source>
</evidence>
<evidence type="ECO:0000256" key="1">
    <source>
        <dbReference type="ARBA" id="ARBA00023125"/>
    </source>
</evidence>
<dbReference type="InterPro" id="IPR003607">
    <property type="entry name" value="HD/PDEase_dom"/>
</dbReference>
<dbReference type="SMART" id="SM00471">
    <property type="entry name" value="HDc"/>
    <property type="match status" value="1"/>
</dbReference>
<keyword evidence="5" id="KW-1185">Reference proteome</keyword>
<sequence length="616" mass="69699">MDSVMDSLVEEPRLIVPQPESRPGLALDHRGLKAVLQANSSLPTPTSTRWLQVRLSFMDYQNMYSSFGDESSAQNTSDNPASSTPNFMQFVLSSFPNLAHPGPAQHQPSSSAATAQRPFLTPAKSNNQITQSPVHQPSPTASNERSTTTWTEAEWQKVYSNTPDGVAELRARWEADLSRTELPPPPPEVHATKQEGIDAVKNFAKDHGYVLVIGHSYKDKNGETNKVLLTCEMGGYFRDHFKKNPGTRVRNRMSRKTGCPMKILISKRRFSDEWVTVIKDHKHNHGAYRAKVTLTASKMPELEDALHEWHMAEIARGEAVHGNTLKARALAMYAEMPQYRGKSPPNLDRDWLDQYRMRYNLPGKVTRPPIPGIVRGPNNPEPTPINVEEQIPLEPPAFADLEGIFPLEQNLFWPTKQFVQEYMSRYDASHDFKHVTRVFALSRRILEQETQSFQGVSYDPQAVLLAAMLHDVGDHKYHKPGENPENQIAEHLLEHGASPDLAMKVQLIAKNVSFSNEVKNPRMMKAVLDQHPELAIVQDADRLDAIGAVGIGRCFAFGAVKQSDRGLDGSIEHFVEKLERLENMMKTHSGRELARERTQRLQIFRQWWDEETSMQI</sequence>
<dbReference type="InterPro" id="IPR006674">
    <property type="entry name" value="HD_domain"/>
</dbReference>
<dbReference type="SUPFAM" id="SSF109604">
    <property type="entry name" value="HD-domain/PDEase-like"/>
    <property type="match status" value="1"/>
</dbReference>
<dbReference type="CDD" id="cd00077">
    <property type="entry name" value="HDc"/>
    <property type="match status" value="1"/>
</dbReference>
<evidence type="ECO:0000313" key="4">
    <source>
        <dbReference type="EMBL" id="KAK6001555.1"/>
    </source>
</evidence>
<dbReference type="SMART" id="SM00674">
    <property type="entry name" value="CENPB"/>
    <property type="match status" value="1"/>
</dbReference>